<dbReference type="RefSeq" id="WP_188256470.1">
    <property type="nucleotide sequence ID" value="NZ_JABVCF010000011.1"/>
</dbReference>
<feature type="domain" description="Glycosyltransferase subfamily 4-like N-terminal" evidence="1">
    <location>
        <begin position="13"/>
        <end position="153"/>
    </location>
</feature>
<reference evidence="2" key="1">
    <citation type="submission" date="2021-04" db="EMBL/GenBank/DDBJ databases">
        <title>Pseudaminobacter soli sp. nov., isolated from paddy soil contaminated by heavy metals.</title>
        <authorList>
            <person name="Zhang K."/>
        </authorList>
    </citation>
    <scope>NUCLEOTIDE SEQUENCE</scope>
    <source>
        <strain evidence="2">19-2017</strain>
    </source>
</reference>
<proteinExistence type="predicted"/>
<dbReference type="InterPro" id="IPR028098">
    <property type="entry name" value="Glyco_trans_4-like_N"/>
</dbReference>
<gene>
    <name evidence="2" type="ORF">KEU06_20075</name>
</gene>
<dbReference type="SUPFAM" id="SSF53756">
    <property type="entry name" value="UDP-Glycosyltransferase/glycogen phosphorylase"/>
    <property type="match status" value="1"/>
</dbReference>
<dbReference type="Pfam" id="PF13439">
    <property type="entry name" value="Glyco_transf_4"/>
    <property type="match status" value="1"/>
</dbReference>
<evidence type="ECO:0000313" key="2">
    <source>
        <dbReference type="EMBL" id="MBS3650914.1"/>
    </source>
</evidence>
<evidence type="ECO:0000313" key="3">
    <source>
        <dbReference type="Proteomes" id="UP000680348"/>
    </source>
</evidence>
<accession>A0A942I450</accession>
<protein>
    <submittedName>
        <fullName evidence="2">Glycosyltransferase family 4 protein</fullName>
    </submittedName>
</protein>
<keyword evidence="3" id="KW-1185">Reference proteome</keyword>
<dbReference type="PANTHER" id="PTHR45947">
    <property type="entry name" value="SULFOQUINOVOSYL TRANSFERASE SQD2"/>
    <property type="match status" value="1"/>
</dbReference>
<dbReference type="CDD" id="cd03801">
    <property type="entry name" value="GT4_PimA-like"/>
    <property type="match status" value="1"/>
</dbReference>
<evidence type="ECO:0000259" key="1">
    <source>
        <dbReference type="Pfam" id="PF13439"/>
    </source>
</evidence>
<comment type="caution">
    <text evidence="2">The sequence shown here is derived from an EMBL/GenBank/DDBJ whole genome shotgun (WGS) entry which is preliminary data.</text>
</comment>
<dbReference type="GO" id="GO:0016758">
    <property type="term" value="F:hexosyltransferase activity"/>
    <property type="evidence" value="ECO:0007669"/>
    <property type="project" value="TreeGrafter"/>
</dbReference>
<name>A0A942I450_9HYPH</name>
<dbReference type="EMBL" id="JAGWCR010000011">
    <property type="protein sequence ID" value="MBS3650914.1"/>
    <property type="molecule type" value="Genomic_DNA"/>
</dbReference>
<dbReference type="Pfam" id="PF13692">
    <property type="entry name" value="Glyco_trans_1_4"/>
    <property type="match status" value="1"/>
</dbReference>
<dbReference type="AlphaFoldDB" id="A0A942I450"/>
<dbReference type="Gene3D" id="3.40.50.2000">
    <property type="entry name" value="Glycogen Phosphorylase B"/>
    <property type="match status" value="2"/>
</dbReference>
<dbReference type="PANTHER" id="PTHR45947:SF3">
    <property type="entry name" value="SULFOQUINOVOSYL TRANSFERASE SQD2"/>
    <property type="match status" value="1"/>
</dbReference>
<dbReference type="InterPro" id="IPR050194">
    <property type="entry name" value="Glycosyltransferase_grp1"/>
</dbReference>
<organism evidence="2 3">
    <name type="scientific">Pseudaminobacter soli</name>
    <name type="common">ex Zhang et al. 2022</name>
    <dbReference type="NCBI Taxonomy" id="2831468"/>
    <lineage>
        <taxon>Bacteria</taxon>
        <taxon>Pseudomonadati</taxon>
        <taxon>Pseudomonadota</taxon>
        <taxon>Alphaproteobacteria</taxon>
        <taxon>Hyphomicrobiales</taxon>
        <taxon>Phyllobacteriaceae</taxon>
        <taxon>Pseudaminobacter</taxon>
    </lineage>
</organism>
<dbReference type="Proteomes" id="UP000680348">
    <property type="component" value="Unassembled WGS sequence"/>
</dbReference>
<sequence>MRIVHLVGHRGLNGVATSVKMLVDAQLRAGHEVMVVHPRKSWIEKQSFAGPITLFETSYSLKPGELLRTGYAIRDWGRTLVHAHGSGGNKYLMAFRMAVGVPAVMTAHARHYQIPWMFAHAVVGLSRQTMDYYISRRLVAARRIFNVPNIFNIDDFSPVDPSSRTAARAELGIRDEAFLIGAVGSIGARKRQADMARVLARLVEAGVDAELLLVGGSTSEPDAQRDLAEAMADPRLAGRVHMPGHRADAVRLIPALDLYLCASAVEEAPIAPLEAMALAVPVVSTDVGNMADLLPPSRILPVGDIDGMTETVIGLARNPAVRAEQGAFDRATVATKLSARAILPKIEEIYRFAIASARDRSRGRIDQALASH</sequence>